<keyword evidence="3" id="KW-1185">Reference proteome</keyword>
<feature type="region of interest" description="Disordered" evidence="1">
    <location>
        <begin position="1"/>
        <end position="23"/>
    </location>
</feature>
<reference evidence="2" key="2">
    <citation type="submission" date="2023-04" db="EMBL/GenBank/DDBJ databases">
        <authorList>
            <person name="Bruccoleri R.E."/>
            <person name="Oakeley E.J."/>
            <person name="Faust A.-M."/>
            <person name="Dessus-Babus S."/>
            <person name="Altorfer M."/>
            <person name="Burckhardt D."/>
            <person name="Oertli M."/>
            <person name="Naumann U."/>
            <person name="Petersen F."/>
            <person name="Wong J."/>
        </authorList>
    </citation>
    <scope>NUCLEOTIDE SEQUENCE</scope>
    <source>
        <strain evidence="2">GSM-AAB239-AS_SAM_17_03QT</strain>
        <tissue evidence="2">Leaf</tissue>
    </source>
</reference>
<dbReference type="EMBL" id="JANAVB010042020">
    <property type="protein sequence ID" value="KAJ6794974.1"/>
    <property type="molecule type" value="Genomic_DNA"/>
</dbReference>
<accession>A0AAX6DT81</accession>
<proteinExistence type="predicted"/>
<evidence type="ECO:0008006" key="4">
    <source>
        <dbReference type="Google" id="ProtNLM"/>
    </source>
</evidence>
<sequence length="104" mass="12048">MKREQEELRTNSSPKWRRTATTRQKWWPGAAELDPVEVDCSGGDARIKERVRSAALHRDGVAAVQYWQLSADDAQIWKKVEKVEQRSTRRKISGRASTVERRRG</sequence>
<evidence type="ECO:0000256" key="1">
    <source>
        <dbReference type="SAM" id="MobiDB-lite"/>
    </source>
</evidence>
<name>A0AAX6DT81_IRIPA</name>
<protein>
    <recommendedName>
        <fullName evidence="4">F5/8 type C domain-containing protein</fullName>
    </recommendedName>
</protein>
<organism evidence="2 3">
    <name type="scientific">Iris pallida</name>
    <name type="common">Sweet iris</name>
    <dbReference type="NCBI Taxonomy" id="29817"/>
    <lineage>
        <taxon>Eukaryota</taxon>
        <taxon>Viridiplantae</taxon>
        <taxon>Streptophyta</taxon>
        <taxon>Embryophyta</taxon>
        <taxon>Tracheophyta</taxon>
        <taxon>Spermatophyta</taxon>
        <taxon>Magnoliopsida</taxon>
        <taxon>Liliopsida</taxon>
        <taxon>Asparagales</taxon>
        <taxon>Iridaceae</taxon>
        <taxon>Iridoideae</taxon>
        <taxon>Irideae</taxon>
        <taxon>Iris</taxon>
    </lineage>
</organism>
<evidence type="ECO:0000313" key="2">
    <source>
        <dbReference type="EMBL" id="KAJ6794974.1"/>
    </source>
</evidence>
<comment type="caution">
    <text evidence="2">The sequence shown here is derived from an EMBL/GenBank/DDBJ whole genome shotgun (WGS) entry which is preliminary data.</text>
</comment>
<gene>
    <name evidence="2" type="ORF">M6B38_228700</name>
</gene>
<reference evidence="2" key="1">
    <citation type="journal article" date="2023" name="GigaByte">
        <title>Genome assembly of the bearded iris, Iris pallida Lam.</title>
        <authorList>
            <person name="Bruccoleri R.E."/>
            <person name="Oakeley E.J."/>
            <person name="Faust A.M.E."/>
            <person name="Altorfer M."/>
            <person name="Dessus-Babus S."/>
            <person name="Burckhardt D."/>
            <person name="Oertli M."/>
            <person name="Naumann U."/>
            <person name="Petersen F."/>
            <person name="Wong J."/>
        </authorList>
    </citation>
    <scope>NUCLEOTIDE SEQUENCE</scope>
    <source>
        <strain evidence="2">GSM-AAB239-AS_SAM_17_03QT</strain>
    </source>
</reference>
<evidence type="ECO:0000313" key="3">
    <source>
        <dbReference type="Proteomes" id="UP001140949"/>
    </source>
</evidence>
<dbReference type="AlphaFoldDB" id="A0AAX6DT81"/>
<dbReference type="Proteomes" id="UP001140949">
    <property type="component" value="Unassembled WGS sequence"/>
</dbReference>